<dbReference type="AlphaFoldDB" id="A0A1K2I0M4"/>
<dbReference type="GO" id="GO:0046677">
    <property type="term" value="P:response to antibiotic"/>
    <property type="evidence" value="ECO:0007669"/>
    <property type="project" value="UniProtKB-KW"/>
</dbReference>
<evidence type="ECO:0000256" key="2">
    <source>
        <dbReference type="ARBA" id="ARBA00021572"/>
    </source>
</evidence>
<dbReference type="PROSITE" id="PS51819">
    <property type="entry name" value="VOC"/>
    <property type="match status" value="1"/>
</dbReference>
<dbReference type="STRING" id="665118.SAMN02983003_2492"/>
<dbReference type="InterPro" id="IPR037523">
    <property type="entry name" value="VOC_core"/>
</dbReference>
<dbReference type="InterPro" id="IPR000335">
    <property type="entry name" value="Bleomycin-R"/>
</dbReference>
<sequence length="119" mass="13497">MRHIGTVPILRSFDAAKAREFYLGFLGMSLDWEHRFAPEAPLYMQVSRNGLVLHLSEHHGDATPGSHIRVEIEGVEALHRELLEKRYASNRPGLERPEWGGLEVTVTDPASNCITFFSR</sequence>
<evidence type="ECO:0000313" key="6">
    <source>
        <dbReference type="Proteomes" id="UP000183447"/>
    </source>
</evidence>
<reference evidence="5 6" key="1">
    <citation type="submission" date="2016-11" db="EMBL/GenBank/DDBJ databases">
        <authorList>
            <person name="Jaros S."/>
            <person name="Januszkiewicz K."/>
            <person name="Wedrychowicz H."/>
        </authorList>
    </citation>
    <scope>NUCLEOTIDE SEQUENCE [LARGE SCALE GENOMIC DNA]</scope>
    <source>
        <strain evidence="5 6">ATCC 23634</strain>
    </source>
</reference>
<name>A0A1K2I0M4_9HYPH</name>
<evidence type="ECO:0000259" key="4">
    <source>
        <dbReference type="PROSITE" id="PS51819"/>
    </source>
</evidence>
<dbReference type="SUPFAM" id="SSF54593">
    <property type="entry name" value="Glyoxalase/Bleomycin resistance protein/Dihydroxybiphenyl dioxygenase"/>
    <property type="match status" value="1"/>
</dbReference>
<evidence type="ECO:0000256" key="3">
    <source>
        <dbReference type="ARBA" id="ARBA00023251"/>
    </source>
</evidence>
<gene>
    <name evidence="5" type="ORF">SAMN02983003_2492</name>
</gene>
<dbReference type="CDD" id="cd08349">
    <property type="entry name" value="BLMA_like"/>
    <property type="match status" value="1"/>
</dbReference>
<comment type="similarity">
    <text evidence="1">Belongs to the bleomycin resistance protein family.</text>
</comment>
<organism evidence="5 6">
    <name type="scientific">Devosia enhydra</name>
    <dbReference type="NCBI Taxonomy" id="665118"/>
    <lineage>
        <taxon>Bacteria</taxon>
        <taxon>Pseudomonadati</taxon>
        <taxon>Pseudomonadota</taxon>
        <taxon>Alphaproteobacteria</taxon>
        <taxon>Hyphomicrobiales</taxon>
        <taxon>Devosiaceae</taxon>
        <taxon>Devosia</taxon>
    </lineage>
</organism>
<protein>
    <recommendedName>
        <fullName evidence="2">Bleomycin resistance protein</fullName>
    </recommendedName>
</protein>
<proteinExistence type="inferred from homology"/>
<dbReference type="Pfam" id="PF19581">
    <property type="entry name" value="Glyoxalase_7"/>
    <property type="match status" value="1"/>
</dbReference>
<dbReference type="EMBL" id="FPKU01000002">
    <property type="protein sequence ID" value="SFZ85291.1"/>
    <property type="molecule type" value="Genomic_DNA"/>
</dbReference>
<dbReference type="InterPro" id="IPR029068">
    <property type="entry name" value="Glyas_Bleomycin-R_OHBP_Dase"/>
</dbReference>
<accession>A0A1K2I0M4</accession>
<dbReference type="Proteomes" id="UP000183447">
    <property type="component" value="Unassembled WGS sequence"/>
</dbReference>
<dbReference type="RefSeq" id="WP_072343394.1">
    <property type="nucleotide sequence ID" value="NZ_FPKU01000002.1"/>
</dbReference>
<dbReference type="Gene3D" id="3.10.180.10">
    <property type="entry name" value="2,3-Dihydroxybiphenyl 1,2-Dioxygenase, domain 1"/>
    <property type="match status" value="1"/>
</dbReference>
<evidence type="ECO:0000256" key="1">
    <source>
        <dbReference type="ARBA" id="ARBA00011051"/>
    </source>
</evidence>
<dbReference type="OrthoDB" id="9803104at2"/>
<evidence type="ECO:0000313" key="5">
    <source>
        <dbReference type="EMBL" id="SFZ85291.1"/>
    </source>
</evidence>
<keyword evidence="6" id="KW-1185">Reference proteome</keyword>
<keyword evidence="3" id="KW-0046">Antibiotic resistance</keyword>
<feature type="domain" description="VOC" evidence="4">
    <location>
        <begin position="3"/>
        <end position="119"/>
    </location>
</feature>